<feature type="region of interest" description="Disordered" evidence="1">
    <location>
        <begin position="1"/>
        <end position="26"/>
    </location>
</feature>
<evidence type="ECO:0000256" key="1">
    <source>
        <dbReference type="SAM" id="MobiDB-lite"/>
    </source>
</evidence>
<proteinExistence type="predicted"/>
<name>A0A1I7WF75_HETBA</name>
<accession>A0A1I7WF75</accession>
<sequence>MTEEYKGHTINQQMDHALPDSDQNKNERNTDGWWCGFLAQTVLGIQTGSTHNVEFTELALQRYKHHV</sequence>
<reference evidence="3" key="1">
    <citation type="submission" date="2016-11" db="UniProtKB">
        <authorList>
            <consortium name="WormBaseParasite"/>
        </authorList>
    </citation>
    <scope>IDENTIFICATION</scope>
</reference>
<feature type="compositionally biased region" description="Basic and acidic residues" evidence="1">
    <location>
        <begin position="17"/>
        <end position="26"/>
    </location>
</feature>
<evidence type="ECO:0000313" key="3">
    <source>
        <dbReference type="WBParaSite" id="Hba_03622"/>
    </source>
</evidence>
<evidence type="ECO:0000313" key="2">
    <source>
        <dbReference type="Proteomes" id="UP000095283"/>
    </source>
</evidence>
<dbReference type="WBParaSite" id="Hba_03622">
    <property type="protein sequence ID" value="Hba_03622"/>
    <property type="gene ID" value="Hba_03622"/>
</dbReference>
<organism evidence="2 3">
    <name type="scientific">Heterorhabditis bacteriophora</name>
    <name type="common">Entomopathogenic nematode worm</name>
    <dbReference type="NCBI Taxonomy" id="37862"/>
    <lineage>
        <taxon>Eukaryota</taxon>
        <taxon>Metazoa</taxon>
        <taxon>Ecdysozoa</taxon>
        <taxon>Nematoda</taxon>
        <taxon>Chromadorea</taxon>
        <taxon>Rhabditida</taxon>
        <taxon>Rhabditina</taxon>
        <taxon>Rhabditomorpha</taxon>
        <taxon>Strongyloidea</taxon>
        <taxon>Heterorhabditidae</taxon>
        <taxon>Heterorhabditis</taxon>
    </lineage>
</organism>
<dbReference type="AlphaFoldDB" id="A0A1I7WF75"/>
<dbReference type="Proteomes" id="UP000095283">
    <property type="component" value="Unplaced"/>
</dbReference>
<keyword evidence="2" id="KW-1185">Reference proteome</keyword>
<protein>
    <submittedName>
        <fullName evidence="3">Fibrinogen C-terminal domain-containing protein</fullName>
    </submittedName>
</protein>